<dbReference type="Pfam" id="PF02641">
    <property type="entry name" value="DUF190"/>
    <property type="match status" value="1"/>
</dbReference>
<dbReference type="PANTHER" id="PTHR35983:SF1">
    <property type="entry name" value="UPF0166 PROTEIN TM_0021"/>
    <property type="match status" value="1"/>
</dbReference>
<dbReference type="AlphaFoldDB" id="A0A211YQQ5"/>
<proteinExistence type="inferred from homology"/>
<gene>
    <name evidence="2" type="ORF">Pdsh_05690</name>
</gene>
<dbReference type="SUPFAM" id="SSF54913">
    <property type="entry name" value="GlnB-like"/>
    <property type="match status" value="1"/>
</dbReference>
<evidence type="ECO:0000256" key="1">
    <source>
        <dbReference type="ARBA" id="ARBA00010554"/>
    </source>
</evidence>
<dbReference type="Proteomes" id="UP000196694">
    <property type="component" value="Unassembled WGS sequence"/>
</dbReference>
<dbReference type="GeneID" id="26099888"/>
<reference evidence="2 3" key="1">
    <citation type="submission" date="2017-05" db="EMBL/GenBank/DDBJ databases">
        <title>The draft genome of the hyperthermophilic archaeon 'Pyrodictium delaneyi strain Hulk', an iron and nitrate reducer, reveals the capacity for sulfate reduction.</title>
        <authorList>
            <person name="Demey L.M."/>
            <person name="Miller C."/>
            <person name="Manzella M."/>
            <person name="Reguera G."/>
            <person name="Kashefi K."/>
        </authorList>
    </citation>
    <scope>NUCLEOTIDE SEQUENCE [LARGE SCALE GENOMIC DNA]</scope>
    <source>
        <strain evidence="2 3">Hulk</strain>
    </source>
</reference>
<evidence type="ECO:0000313" key="2">
    <source>
        <dbReference type="EMBL" id="OWJ55167.1"/>
    </source>
</evidence>
<dbReference type="Gene3D" id="3.30.70.120">
    <property type="match status" value="1"/>
</dbReference>
<accession>A0A211YQQ5</accession>
<dbReference type="InterPro" id="IPR003793">
    <property type="entry name" value="UPF0166"/>
</dbReference>
<dbReference type="EMBL" id="NCQP01000002">
    <property type="protein sequence ID" value="OWJ55167.1"/>
    <property type="molecule type" value="Genomic_DNA"/>
</dbReference>
<dbReference type="RefSeq" id="WP_055409677.1">
    <property type="nucleotide sequence ID" value="NZ_CP013011.1"/>
</dbReference>
<organism evidence="2 3">
    <name type="scientific">Pyrodictium delaneyi</name>
    <dbReference type="NCBI Taxonomy" id="1273541"/>
    <lineage>
        <taxon>Archaea</taxon>
        <taxon>Thermoproteota</taxon>
        <taxon>Thermoprotei</taxon>
        <taxon>Desulfurococcales</taxon>
        <taxon>Pyrodictiaceae</taxon>
        <taxon>Pyrodictium</taxon>
    </lineage>
</organism>
<keyword evidence="3" id="KW-1185">Reference proteome</keyword>
<comment type="caution">
    <text evidence="2">The sequence shown here is derived from an EMBL/GenBank/DDBJ whole genome shotgun (WGS) entry which is preliminary data.</text>
</comment>
<name>A0A211YQQ5_9CREN</name>
<sequence>MGVQQWLRLRIYIGESDRYHGKPLYMYLLELFRQRGIKGATVIRGIAGYGSHSMIHTASVLRLSEDLPIVVEVVDEEDAIKSILDEVRKAVKEGLITLEPVTVLYYGNGGSG</sequence>
<comment type="similarity">
    <text evidence="1">Belongs to the UPF0166 family.</text>
</comment>
<dbReference type="OrthoDB" id="8505at2157"/>
<dbReference type="PANTHER" id="PTHR35983">
    <property type="entry name" value="UPF0166 PROTEIN TM_0021"/>
    <property type="match status" value="1"/>
</dbReference>
<protein>
    <submittedName>
        <fullName evidence="2">Uncharacterized protein</fullName>
    </submittedName>
</protein>
<dbReference type="InterPro" id="IPR015867">
    <property type="entry name" value="N-reg_PII/ATP_PRibTrfase_C"/>
</dbReference>
<evidence type="ECO:0000313" key="3">
    <source>
        <dbReference type="Proteomes" id="UP000196694"/>
    </source>
</evidence>
<dbReference type="InterPro" id="IPR011322">
    <property type="entry name" value="N-reg_PII-like_a/b"/>
</dbReference>